<name>A0AAD8AJZ5_DIPPU</name>
<dbReference type="EMBL" id="JASPKZ010000419">
    <property type="protein sequence ID" value="KAJ9600469.1"/>
    <property type="molecule type" value="Genomic_DNA"/>
</dbReference>
<reference evidence="2" key="1">
    <citation type="journal article" date="2023" name="IScience">
        <title>Live-bearing cockroach genome reveals convergent evolutionary mechanisms linked to viviparity in insects and beyond.</title>
        <authorList>
            <person name="Fouks B."/>
            <person name="Harrison M.C."/>
            <person name="Mikhailova A.A."/>
            <person name="Marchal E."/>
            <person name="English S."/>
            <person name="Carruthers M."/>
            <person name="Jennings E.C."/>
            <person name="Chiamaka E.L."/>
            <person name="Frigard R.A."/>
            <person name="Pippel M."/>
            <person name="Attardo G.M."/>
            <person name="Benoit J.B."/>
            <person name="Bornberg-Bauer E."/>
            <person name="Tobe S.S."/>
        </authorList>
    </citation>
    <scope>NUCLEOTIDE SEQUENCE</scope>
    <source>
        <strain evidence="2">Stay&amp;Tobe</strain>
    </source>
</reference>
<evidence type="ECO:0000313" key="3">
    <source>
        <dbReference type="Proteomes" id="UP001233999"/>
    </source>
</evidence>
<reference evidence="2" key="2">
    <citation type="submission" date="2023-05" db="EMBL/GenBank/DDBJ databases">
        <authorList>
            <person name="Fouks B."/>
        </authorList>
    </citation>
    <scope>NUCLEOTIDE SEQUENCE</scope>
    <source>
        <strain evidence="2">Stay&amp;Tobe</strain>
        <tissue evidence="2">Testes</tissue>
    </source>
</reference>
<protein>
    <submittedName>
        <fullName evidence="2">Uncharacterized protein</fullName>
    </submittedName>
</protein>
<dbReference type="AlphaFoldDB" id="A0AAD8AJZ5"/>
<feature type="region of interest" description="Disordered" evidence="1">
    <location>
        <begin position="77"/>
        <end position="98"/>
    </location>
</feature>
<organism evidence="2 3">
    <name type="scientific">Diploptera punctata</name>
    <name type="common">Pacific beetle cockroach</name>
    <dbReference type="NCBI Taxonomy" id="6984"/>
    <lineage>
        <taxon>Eukaryota</taxon>
        <taxon>Metazoa</taxon>
        <taxon>Ecdysozoa</taxon>
        <taxon>Arthropoda</taxon>
        <taxon>Hexapoda</taxon>
        <taxon>Insecta</taxon>
        <taxon>Pterygota</taxon>
        <taxon>Neoptera</taxon>
        <taxon>Polyneoptera</taxon>
        <taxon>Dictyoptera</taxon>
        <taxon>Blattodea</taxon>
        <taxon>Blaberoidea</taxon>
        <taxon>Blaberidae</taxon>
        <taxon>Diplopterinae</taxon>
        <taxon>Diploptera</taxon>
    </lineage>
</organism>
<feature type="non-terminal residue" evidence="2">
    <location>
        <position position="137"/>
    </location>
</feature>
<accession>A0AAD8AJZ5</accession>
<dbReference type="Proteomes" id="UP001233999">
    <property type="component" value="Unassembled WGS sequence"/>
</dbReference>
<evidence type="ECO:0000313" key="2">
    <source>
        <dbReference type="EMBL" id="KAJ9600469.1"/>
    </source>
</evidence>
<keyword evidence="3" id="KW-1185">Reference proteome</keyword>
<comment type="caution">
    <text evidence="2">The sequence shown here is derived from an EMBL/GenBank/DDBJ whole genome shotgun (WGS) entry which is preliminary data.</text>
</comment>
<feature type="non-terminal residue" evidence="2">
    <location>
        <position position="1"/>
    </location>
</feature>
<proteinExistence type="predicted"/>
<sequence length="137" mass="16075">RALHRMRPPALFSQDGVFFPFLHDVLCVEEIADAGGYMKKEAKDRIQKAFRKNLEKKITEKINHKLQEIMNETKTRYHSTEKRLHGQRFWRGTTSGMPNPIERFLESIQTKKGERRRPSGGLSCYIKPHLQPLRVTD</sequence>
<gene>
    <name evidence="2" type="ORF">L9F63_009239</name>
</gene>
<evidence type="ECO:0000256" key="1">
    <source>
        <dbReference type="SAM" id="MobiDB-lite"/>
    </source>
</evidence>